<feature type="compositionally biased region" description="Basic and acidic residues" evidence="1">
    <location>
        <begin position="755"/>
        <end position="766"/>
    </location>
</feature>
<feature type="compositionally biased region" description="Basic and acidic residues" evidence="1">
    <location>
        <begin position="1033"/>
        <end position="1044"/>
    </location>
</feature>
<feature type="compositionally biased region" description="Polar residues" evidence="1">
    <location>
        <begin position="769"/>
        <end position="781"/>
    </location>
</feature>
<feature type="compositionally biased region" description="Low complexity" evidence="1">
    <location>
        <begin position="204"/>
        <end position="216"/>
    </location>
</feature>
<feature type="compositionally biased region" description="Low complexity" evidence="1">
    <location>
        <begin position="339"/>
        <end position="362"/>
    </location>
</feature>
<feature type="compositionally biased region" description="Polar residues" evidence="1">
    <location>
        <begin position="48"/>
        <end position="58"/>
    </location>
</feature>
<feature type="compositionally biased region" description="Polar residues" evidence="1">
    <location>
        <begin position="1089"/>
        <end position="1099"/>
    </location>
</feature>
<feature type="compositionally biased region" description="Polar residues" evidence="1">
    <location>
        <begin position="1128"/>
        <end position="1164"/>
    </location>
</feature>
<feature type="region of interest" description="Disordered" evidence="1">
    <location>
        <begin position="605"/>
        <end position="651"/>
    </location>
</feature>
<feature type="compositionally biased region" description="Polar residues" evidence="1">
    <location>
        <begin position="1294"/>
        <end position="1304"/>
    </location>
</feature>
<dbReference type="STRING" id="436010.A0A166UH36"/>
<feature type="region of interest" description="Disordered" evidence="1">
    <location>
        <begin position="1"/>
        <end position="105"/>
    </location>
</feature>
<feature type="compositionally biased region" description="Low complexity" evidence="1">
    <location>
        <begin position="812"/>
        <end position="827"/>
    </location>
</feature>
<dbReference type="OrthoDB" id="2804751at2759"/>
<feature type="region of interest" description="Disordered" evidence="1">
    <location>
        <begin position="121"/>
        <end position="380"/>
    </location>
</feature>
<dbReference type="Proteomes" id="UP000076532">
    <property type="component" value="Unassembled WGS sequence"/>
</dbReference>
<feature type="region of interest" description="Disordered" evidence="1">
    <location>
        <begin position="1337"/>
        <end position="1371"/>
    </location>
</feature>
<name>A0A166UH36_9AGAM</name>
<feature type="compositionally biased region" description="Polar residues" evidence="1">
    <location>
        <begin position="11"/>
        <end position="26"/>
    </location>
</feature>
<feature type="compositionally biased region" description="Polar residues" evidence="1">
    <location>
        <begin position="828"/>
        <end position="838"/>
    </location>
</feature>
<feature type="compositionally biased region" description="Polar residues" evidence="1">
    <location>
        <begin position="1177"/>
        <end position="1189"/>
    </location>
</feature>
<dbReference type="EMBL" id="KV417488">
    <property type="protein sequence ID" value="KZP31686.1"/>
    <property type="molecule type" value="Genomic_DNA"/>
</dbReference>
<feature type="compositionally biased region" description="Polar residues" evidence="1">
    <location>
        <begin position="1209"/>
        <end position="1219"/>
    </location>
</feature>
<feature type="compositionally biased region" description="Polar residues" evidence="1">
    <location>
        <begin position="1411"/>
        <end position="1420"/>
    </location>
</feature>
<feature type="compositionally biased region" description="Low complexity" evidence="1">
    <location>
        <begin position="371"/>
        <end position="380"/>
    </location>
</feature>
<keyword evidence="3" id="KW-1185">Reference proteome</keyword>
<feature type="region of interest" description="Disordered" evidence="1">
    <location>
        <begin position="751"/>
        <end position="902"/>
    </location>
</feature>
<evidence type="ECO:0000313" key="2">
    <source>
        <dbReference type="EMBL" id="KZP31686.1"/>
    </source>
</evidence>
<sequence>MATEGPISTLEHISNEQNGLQESANADSHIPDINDASALHKAADDAQETGSQDTVSRSASEEIARTSIDSAAEKTQLPRPYEPIAKTLEADKEYTPHPESIPEAATPVEHEVVLNGAHVIPEEAPPTSTATDAEAPVELDEAHESAPEPEPEVVEHAAEEDNTLETPSTEPEVVDTPAETPVDPVAEHAIAAEEEVAHEEPEVVDASAETPVAEAAAAHEEVPANHIDSIFTEPDAPASEAEAPPAEITSSETHVEEETPAAEVEPVVVAEEAEAPPAEITPSETHVEEETPVADVEPAAVAEDTPVAEVEPVAVAEEVEAPPAKITPSETHVEEETPVAEVEPVAIAEEAEASPAEITPSETHVEEETPVTKVEPAAAVEDTPVAEVEPVAAAEEETPVTEVEHVAAVEETPVAEVEPAAVAEEEEAPVAAAEPVTVAEEASVAEVQPTAVAEETHGAAVQPITVAEEQEETPIAEVEPVAVAAEEEETSELNESVEPAALEEAAPAETVSEAPHVNEEAPIPEAAEPEQHEATPAEADVGAVAAADSEVPNEEDQVLETAHPHEVPEEAQDAVAEVAAVADETIAEPEAVEEAPIVHDAVEESADQLSVKTSEEIERPKSPWMPSYSVTTQGSAETAAETPEDAEEATPAVPEVVLDCADVEPETTEAEVTAVEEAQAPEAVEHDLPASATPDIVFDHVDAVEPASFEVEAAAVEEAPDSAAGSIHAPESIHALEPTSKSPSVLALDTTSLHSGDEETKEERPKSPWTPSYSVVSQGTVANDAKELDELDQLPPSVTVETPEAVLASEPVAESLTLESSEAAEVAQSPNIPSIDITSSEEPEETPAVTQDTDTDEVPVPKSPSQLSVGASAPVQQSEEERPKSPWTPSYSVINQGTVSQDATEIEQLEQLPSAVEVEQPTSHVEAVPDAVIVVDAAPELEQVAPVPSIDVTESAEVQEHSSTHHIPIAFKSSSQASTSPPAASPAAEEDRPKSPWTPSYSVINQGSASPDAAEIEQLEQLPPAVEAAPDAAPEKDTAPELEHVSPVPSIDVTESAEVQEHSSTHHIPIAFKSSSPVSTEEERPKSPWTPSYSVSNQGAAEIEQLEQLPPAIEPSSHEEVSPLPSIDVSQSPDVQENSFTHEIPGTSSPQEAIVSKSPSQLSINLPAEEERPKSPWTPSYSVSRQGSVSKDAADLEELEQLPPPKSPWTPSYSVSRQGSVGPDAAELDELEQLSPPAESGERSASPAHDVELKPASIAAPTESLIEEPKAEVPDDDALVIPEITIPDRPASPWTPSYAVTTQGPDEAVKAEDAETEPSQVQDLLQKEVFPATVDADAQEAAKKPSLPHLTTSDALNVPEDPVESAPRKRTESAISRFFPGGWFTSSPTVPDVIKTRTSTDVATGEFIRSASQDSAQSEPAVTPVVSPGDEETKSRWCTIM</sequence>
<feature type="compositionally biased region" description="Polar residues" evidence="1">
    <location>
        <begin position="887"/>
        <end position="902"/>
    </location>
</feature>
<evidence type="ECO:0000256" key="1">
    <source>
        <dbReference type="SAM" id="MobiDB-lite"/>
    </source>
</evidence>
<feature type="compositionally biased region" description="Polar residues" evidence="1">
    <location>
        <begin position="997"/>
        <end position="1009"/>
    </location>
</feature>
<proteinExistence type="predicted"/>
<gene>
    <name evidence="2" type="ORF">FIBSPDRAFT_925542</name>
</gene>
<accession>A0A166UH36</accession>
<feature type="compositionally biased region" description="Low complexity" evidence="1">
    <location>
        <begin position="293"/>
        <end position="324"/>
    </location>
</feature>
<feature type="compositionally biased region" description="Polar residues" evidence="1">
    <location>
        <begin position="863"/>
        <end position="877"/>
    </location>
</feature>
<feature type="region of interest" description="Disordered" evidence="1">
    <location>
        <begin position="1411"/>
        <end position="1441"/>
    </location>
</feature>
<evidence type="ECO:0000313" key="3">
    <source>
        <dbReference type="Proteomes" id="UP000076532"/>
    </source>
</evidence>
<feature type="compositionally biased region" description="Low complexity" evidence="1">
    <location>
        <begin position="973"/>
        <end position="987"/>
    </location>
</feature>
<feature type="compositionally biased region" description="Low complexity" evidence="1">
    <location>
        <begin position="1023"/>
        <end position="1032"/>
    </location>
</feature>
<protein>
    <submittedName>
        <fullName evidence="2">Uncharacterized protein</fullName>
    </submittedName>
</protein>
<reference evidence="2 3" key="1">
    <citation type="journal article" date="2016" name="Mol. Biol. Evol.">
        <title>Comparative Genomics of Early-Diverging Mushroom-Forming Fungi Provides Insights into the Origins of Lignocellulose Decay Capabilities.</title>
        <authorList>
            <person name="Nagy L.G."/>
            <person name="Riley R."/>
            <person name="Tritt A."/>
            <person name="Adam C."/>
            <person name="Daum C."/>
            <person name="Floudas D."/>
            <person name="Sun H."/>
            <person name="Yadav J.S."/>
            <person name="Pangilinan J."/>
            <person name="Larsson K.H."/>
            <person name="Matsuura K."/>
            <person name="Barry K."/>
            <person name="Labutti K."/>
            <person name="Kuo R."/>
            <person name="Ohm R.A."/>
            <person name="Bhattacharya S.S."/>
            <person name="Shirouzu T."/>
            <person name="Yoshinaga Y."/>
            <person name="Martin F.M."/>
            <person name="Grigoriev I.V."/>
            <person name="Hibbett D.S."/>
        </authorList>
    </citation>
    <scope>NUCLEOTIDE SEQUENCE [LARGE SCALE GENOMIC DNA]</scope>
    <source>
        <strain evidence="2 3">CBS 109695</strain>
    </source>
</reference>
<feature type="compositionally biased region" description="Low complexity" evidence="1">
    <location>
        <begin position="233"/>
        <end position="247"/>
    </location>
</feature>
<feature type="region of interest" description="Disordered" evidence="1">
    <location>
        <begin position="970"/>
        <end position="1321"/>
    </location>
</feature>
<organism evidence="2 3">
    <name type="scientific">Athelia psychrophila</name>
    <dbReference type="NCBI Taxonomy" id="1759441"/>
    <lineage>
        <taxon>Eukaryota</taxon>
        <taxon>Fungi</taxon>
        <taxon>Dikarya</taxon>
        <taxon>Basidiomycota</taxon>
        <taxon>Agaricomycotina</taxon>
        <taxon>Agaricomycetes</taxon>
        <taxon>Agaricomycetidae</taxon>
        <taxon>Atheliales</taxon>
        <taxon>Atheliaceae</taxon>
        <taxon>Athelia</taxon>
    </lineage>
</organism>
<feature type="compositionally biased region" description="Low complexity" evidence="1">
    <location>
        <begin position="261"/>
        <end position="284"/>
    </location>
</feature>